<evidence type="ECO:0000256" key="6">
    <source>
        <dbReference type="ARBA" id="ARBA00023136"/>
    </source>
</evidence>
<dbReference type="HAMAP" id="MF_00143">
    <property type="entry name" value="UPF0114"/>
    <property type="match status" value="1"/>
</dbReference>
<feature type="region of interest" description="Disordered" evidence="7">
    <location>
        <begin position="89"/>
        <end position="112"/>
    </location>
</feature>
<evidence type="ECO:0000256" key="3">
    <source>
        <dbReference type="ARBA" id="ARBA00022475"/>
    </source>
</evidence>
<keyword evidence="3" id="KW-1003">Cell membrane</keyword>
<gene>
    <name evidence="9" type="ORF">MNBD_GAMMA12-822</name>
</gene>
<dbReference type="EMBL" id="UOFL01000202">
    <property type="protein sequence ID" value="VAW80612.1"/>
    <property type="molecule type" value="Genomic_DNA"/>
</dbReference>
<comment type="subcellular location">
    <subcellularLocation>
        <location evidence="1">Cell membrane</location>
        <topology evidence="1">Multi-pass membrane protein</topology>
    </subcellularLocation>
</comment>
<evidence type="ECO:0000256" key="5">
    <source>
        <dbReference type="ARBA" id="ARBA00022989"/>
    </source>
</evidence>
<evidence type="ECO:0000256" key="4">
    <source>
        <dbReference type="ARBA" id="ARBA00022692"/>
    </source>
</evidence>
<protein>
    <submittedName>
        <fullName evidence="9">Probable transmembrane protein</fullName>
    </submittedName>
</protein>
<feature type="transmembrane region" description="Helical" evidence="8">
    <location>
        <begin position="213"/>
        <end position="233"/>
    </location>
</feature>
<feature type="transmembrane region" description="Helical" evidence="8">
    <location>
        <begin position="186"/>
        <end position="207"/>
    </location>
</feature>
<keyword evidence="5 8" id="KW-1133">Transmembrane helix</keyword>
<feature type="transmembrane region" description="Helical" evidence="8">
    <location>
        <begin position="130"/>
        <end position="155"/>
    </location>
</feature>
<evidence type="ECO:0000256" key="1">
    <source>
        <dbReference type="ARBA" id="ARBA00004651"/>
    </source>
</evidence>
<dbReference type="PANTHER" id="PTHR38596:SF1">
    <property type="entry name" value="UPF0114 PROTEIN YQHA"/>
    <property type="match status" value="1"/>
</dbReference>
<organism evidence="9">
    <name type="scientific">hydrothermal vent metagenome</name>
    <dbReference type="NCBI Taxonomy" id="652676"/>
    <lineage>
        <taxon>unclassified sequences</taxon>
        <taxon>metagenomes</taxon>
        <taxon>ecological metagenomes</taxon>
    </lineage>
</organism>
<proteinExistence type="inferred from homology"/>
<evidence type="ECO:0000256" key="8">
    <source>
        <dbReference type="SAM" id="Phobius"/>
    </source>
</evidence>
<evidence type="ECO:0000256" key="2">
    <source>
        <dbReference type="ARBA" id="ARBA00005774"/>
    </source>
</evidence>
<evidence type="ECO:0000256" key="7">
    <source>
        <dbReference type="SAM" id="MobiDB-lite"/>
    </source>
</evidence>
<dbReference type="AlphaFoldDB" id="A0A3B0YZA8"/>
<feature type="transmembrane region" description="Helical" evidence="8">
    <location>
        <begin position="20"/>
        <end position="40"/>
    </location>
</feature>
<sequence length="244" mass="27127">MNFLNPLRIMRGLIFSSRWLQAPLYLGLIIAQGVYVYHFGVELTHLFSNDSTPCISVPGLTKTKAASIDQSVCIDHHATGSKHITATASKEHTKTATGVQHADKNTRHSNFNRPTTYVNNKVPITTETKVMLTVLTLIDVVMIANLLVMVIIGGYETFVSRLHLKGHPDQPEWLSQVNAAVLKVKLAMALIGISSIHLLRTFILAPYMDSDTIMWHVIIHITFLVSAVALAYTDRLMHPAPEKH</sequence>
<dbReference type="GO" id="GO:0005886">
    <property type="term" value="C:plasma membrane"/>
    <property type="evidence" value="ECO:0007669"/>
    <property type="project" value="UniProtKB-SubCell"/>
</dbReference>
<keyword evidence="4 8" id="KW-0812">Transmembrane</keyword>
<accession>A0A3B0YZA8</accession>
<evidence type="ECO:0000313" key="9">
    <source>
        <dbReference type="EMBL" id="VAW80612.1"/>
    </source>
</evidence>
<dbReference type="Pfam" id="PF03350">
    <property type="entry name" value="UPF0114"/>
    <property type="match status" value="2"/>
</dbReference>
<name>A0A3B0YZA8_9ZZZZ</name>
<dbReference type="PANTHER" id="PTHR38596">
    <property type="entry name" value="UPF0114 PROTEIN YQHA"/>
    <property type="match status" value="1"/>
</dbReference>
<dbReference type="NCBIfam" id="TIGR00645">
    <property type="entry name" value="HI0507"/>
    <property type="match status" value="1"/>
</dbReference>
<reference evidence="9" key="1">
    <citation type="submission" date="2018-06" db="EMBL/GenBank/DDBJ databases">
        <authorList>
            <person name="Zhirakovskaya E."/>
        </authorList>
    </citation>
    <scope>NUCLEOTIDE SEQUENCE</scope>
</reference>
<comment type="similarity">
    <text evidence="2">Belongs to the UPF0114 family.</text>
</comment>
<keyword evidence="6 8" id="KW-0472">Membrane</keyword>
<dbReference type="InterPro" id="IPR020761">
    <property type="entry name" value="UPF0114_bac"/>
</dbReference>
<dbReference type="InterPro" id="IPR005134">
    <property type="entry name" value="UPF0114"/>
</dbReference>